<feature type="modified residue" description="4-aspartylphosphate" evidence="2">
    <location>
        <position position="55"/>
    </location>
</feature>
<dbReference type="RefSeq" id="WP_145023735.1">
    <property type="nucleotide sequence ID" value="NZ_VLLN01000018.1"/>
</dbReference>
<accession>A0A562VJK6</accession>
<dbReference type="EC" id="2.7.7.65" evidence="1"/>
<dbReference type="GO" id="GO:0000160">
    <property type="term" value="P:phosphorelay signal transduction system"/>
    <property type="evidence" value="ECO:0007669"/>
    <property type="project" value="InterPro"/>
</dbReference>
<evidence type="ECO:0000256" key="2">
    <source>
        <dbReference type="PROSITE-ProRule" id="PRU00169"/>
    </source>
</evidence>
<dbReference type="InterPro" id="IPR050469">
    <property type="entry name" value="Diguanylate_Cyclase"/>
</dbReference>
<protein>
    <recommendedName>
        <fullName evidence="1">diguanylate cyclase</fullName>
        <ecNumber evidence="1">2.7.7.65</ecNumber>
    </recommendedName>
</protein>
<dbReference type="SMART" id="SM00267">
    <property type="entry name" value="GGDEF"/>
    <property type="match status" value="1"/>
</dbReference>
<dbReference type="InterPro" id="IPR001789">
    <property type="entry name" value="Sig_transdc_resp-reg_receiver"/>
</dbReference>
<organism evidence="5 6">
    <name type="scientific">Geobacter argillaceus</name>
    <dbReference type="NCBI Taxonomy" id="345631"/>
    <lineage>
        <taxon>Bacteria</taxon>
        <taxon>Pseudomonadati</taxon>
        <taxon>Thermodesulfobacteriota</taxon>
        <taxon>Desulfuromonadia</taxon>
        <taxon>Geobacterales</taxon>
        <taxon>Geobacteraceae</taxon>
        <taxon>Geobacter</taxon>
    </lineage>
</organism>
<dbReference type="NCBIfam" id="TIGR00254">
    <property type="entry name" value="GGDEF"/>
    <property type="match status" value="1"/>
</dbReference>
<dbReference type="GO" id="GO:1902201">
    <property type="term" value="P:negative regulation of bacterial-type flagellum-dependent cell motility"/>
    <property type="evidence" value="ECO:0007669"/>
    <property type="project" value="TreeGrafter"/>
</dbReference>
<evidence type="ECO:0000256" key="1">
    <source>
        <dbReference type="ARBA" id="ARBA00012528"/>
    </source>
</evidence>
<sequence>MRSNLRITLISGDQQLAAHLRLRLQSKDYQVILLPSFANVIGMIYSDPPDLIILDLSSSSTDEGDKIVKTIRGDSFFSTIPIIGILTEMSAEEMDWSATPLDDFITLPIKYSELFSRIQLAMGRIERIFDNNPLTRLPGNASIQRAVEAVMGTPMAVCYIDINNFKPYNDVYGFSHGDEVLRMLARIMFNAVKESGGGFCGHIGGDDFVFIVPTEQSEPVCKTIISNFGQIADELFDDVAKADGFFMACNRKGQEEKIPLLSISIAVVPTDSPRILHYGKLTEVAAELKKLAKRSSESSYVIDKRW</sequence>
<dbReference type="PANTHER" id="PTHR45138">
    <property type="entry name" value="REGULATORY COMPONENTS OF SENSORY TRANSDUCTION SYSTEM"/>
    <property type="match status" value="1"/>
</dbReference>
<gene>
    <name evidence="5" type="ORF">JN12_02762</name>
</gene>
<dbReference type="Proteomes" id="UP000319449">
    <property type="component" value="Unassembled WGS sequence"/>
</dbReference>
<dbReference type="EMBL" id="VLLN01000018">
    <property type="protein sequence ID" value="TWJ18001.1"/>
    <property type="molecule type" value="Genomic_DNA"/>
</dbReference>
<dbReference type="AlphaFoldDB" id="A0A562VJK6"/>
<comment type="caution">
    <text evidence="5">The sequence shown here is derived from an EMBL/GenBank/DDBJ whole genome shotgun (WGS) entry which is preliminary data.</text>
</comment>
<feature type="domain" description="Response regulatory" evidence="3">
    <location>
        <begin position="6"/>
        <end position="122"/>
    </location>
</feature>
<evidence type="ECO:0000259" key="3">
    <source>
        <dbReference type="PROSITE" id="PS50110"/>
    </source>
</evidence>
<evidence type="ECO:0000313" key="6">
    <source>
        <dbReference type="Proteomes" id="UP000319449"/>
    </source>
</evidence>
<dbReference type="InterPro" id="IPR043128">
    <property type="entry name" value="Rev_trsase/Diguanyl_cyclase"/>
</dbReference>
<dbReference type="GO" id="GO:0005886">
    <property type="term" value="C:plasma membrane"/>
    <property type="evidence" value="ECO:0007669"/>
    <property type="project" value="TreeGrafter"/>
</dbReference>
<dbReference type="InterPro" id="IPR029787">
    <property type="entry name" value="Nucleotide_cyclase"/>
</dbReference>
<dbReference type="Gene3D" id="3.40.50.2300">
    <property type="match status" value="1"/>
</dbReference>
<dbReference type="SUPFAM" id="SSF55073">
    <property type="entry name" value="Nucleotide cyclase"/>
    <property type="match status" value="1"/>
</dbReference>
<evidence type="ECO:0000313" key="5">
    <source>
        <dbReference type="EMBL" id="TWJ18001.1"/>
    </source>
</evidence>
<reference evidence="5 6" key="1">
    <citation type="submission" date="2019-07" db="EMBL/GenBank/DDBJ databases">
        <title>Genomic Encyclopedia of Archaeal and Bacterial Type Strains, Phase II (KMG-II): from individual species to whole genera.</title>
        <authorList>
            <person name="Goeker M."/>
        </authorList>
    </citation>
    <scope>NUCLEOTIDE SEQUENCE [LARGE SCALE GENOMIC DNA]</scope>
    <source>
        <strain evidence="5 6">ATCC BAA-1139</strain>
    </source>
</reference>
<keyword evidence="6" id="KW-1185">Reference proteome</keyword>
<keyword evidence="2" id="KW-0597">Phosphoprotein</keyword>
<evidence type="ECO:0000259" key="4">
    <source>
        <dbReference type="PROSITE" id="PS50887"/>
    </source>
</evidence>
<name>A0A562VJK6_9BACT</name>
<feature type="domain" description="GGDEF" evidence="4">
    <location>
        <begin position="153"/>
        <end position="305"/>
    </location>
</feature>
<dbReference type="OrthoDB" id="9813903at2"/>
<dbReference type="SUPFAM" id="SSF52172">
    <property type="entry name" value="CheY-like"/>
    <property type="match status" value="1"/>
</dbReference>
<dbReference type="InterPro" id="IPR000160">
    <property type="entry name" value="GGDEF_dom"/>
</dbReference>
<dbReference type="InterPro" id="IPR011006">
    <property type="entry name" value="CheY-like_superfamily"/>
</dbReference>
<dbReference type="PANTHER" id="PTHR45138:SF25">
    <property type="entry name" value="GGDEF DOMAIN PROTEIN"/>
    <property type="match status" value="1"/>
</dbReference>
<dbReference type="PROSITE" id="PS50110">
    <property type="entry name" value="RESPONSE_REGULATORY"/>
    <property type="match status" value="1"/>
</dbReference>
<proteinExistence type="predicted"/>
<dbReference type="PROSITE" id="PS50887">
    <property type="entry name" value="GGDEF"/>
    <property type="match status" value="1"/>
</dbReference>
<dbReference type="GO" id="GO:0052621">
    <property type="term" value="F:diguanylate cyclase activity"/>
    <property type="evidence" value="ECO:0007669"/>
    <property type="project" value="UniProtKB-EC"/>
</dbReference>
<dbReference type="Gene3D" id="3.30.70.270">
    <property type="match status" value="1"/>
</dbReference>
<dbReference type="GO" id="GO:0043709">
    <property type="term" value="P:cell adhesion involved in single-species biofilm formation"/>
    <property type="evidence" value="ECO:0007669"/>
    <property type="project" value="TreeGrafter"/>
</dbReference>
<dbReference type="Pfam" id="PF00990">
    <property type="entry name" value="GGDEF"/>
    <property type="match status" value="1"/>
</dbReference>